<evidence type="ECO:0000313" key="2">
    <source>
        <dbReference type="Proteomes" id="UP001229651"/>
    </source>
</evidence>
<evidence type="ECO:0000313" key="1">
    <source>
        <dbReference type="EMBL" id="MDQ0378545.1"/>
    </source>
</evidence>
<dbReference type="Gene3D" id="3.30.530.20">
    <property type="match status" value="1"/>
</dbReference>
<name>A0ABU0ETB5_9PSEU</name>
<dbReference type="InterPro" id="IPR023393">
    <property type="entry name" value="START-like_dom_sf"/>
</dbReference>
<evidence type="ECO:0008006" key="3">
    <source>
        <dbReference type="Google" id="ProtNLM"/>
    </source>
</evidence>
<dbReference type="CDD" id="cd07814">
    <property type="entry name" value="SRPBCC_CalC_Aha1-like"/>
    <property type="match status" value="1"/>
</dbReference>
<dbReference type="EMBL" id="JAUSUT010000001">
    <property type="protein sequence ID" value="MDQ0378545.1"/>
    <property type="molecule type" value="Genomic_DNA"/>
</dbReference>
<reference evidence="1 2" key="1">
    <citation type="submission" date="2023-07" db="EMBL/GenBank/DDBJ databases">
        <title>Sequencing the genomes of 1000 actinobacteria strains.</title>
        <authorList>
            <person name="Klenk H.-P."/>
        </authorList>
    </citation>
    <scope>NUCLEOTIDE SEQUENCE [LARGE SCALE GENOMIC DNA]</scope>
    <source>
        <strain evidence="1 2">DSM 45805</strain>
    </source>
</reference>
<dbReference type="SUPFAM" id="SSF55961">
    <property type="entry name" value="Bet v1-like"/>
    <property type="match status" value="1"/>
</dbReference>
<comment type="caution">
    <text evidence="1">The sequence shown here is derived from an EMBL/GenBank/DDBJ whole genome shotgun (WGS) entry which is preliminary data.</text>
</comment>
<proteinExistence type="predicted"/>
<sequence length="228" mass="25568">MSREFELRKEVVLEATPEQVWEAISTGAGNTAWFQPIEDVDPDAANVVAWDPPRHLKVDAGTQAFEYLVEARDGGTAVLRFVHSGVLDDNWTGEYEDLTGKGWDLYFHTLAQYFRHFPGRRATYVEAEGPKVPDADAREKLLDELGLGERPSIGERVRLSLDGGVVDAEVDYTGHGTIGLRTVDGLIRFHLRDKIDMPVAVAHYVYGTSIDVPRFTRAWEAWLNRVLG</sequence>
<dbReference type="Proteomes" id="UP001229651">
    <property type="component" value="Unassembled WGS sequence"/>
</dbReference>
<keyword evidence="2" id="KW-1185">Reference proteome</keyword>
<dbReference type="RefSeq" id="WP_306991346.1">
    <property type="nucleotide sequence ID" value="NZ_JAUSUT010000001.1"/>
</dbReference>
<gene>
    <name evidence="1" type="ORF">FB470_002539</name>
</gene>
<accession>A0ABU0ETB5</accession>
<protein>
    <recommendedName>
        <fullName evidence="3">SRPBCC domain-containing protein</fullName>
    </recommendedName>
</protein>
<organism evidence="1 2">
    <name type="scientific">Amycolatopsis thermophila</name>
    <dbReference type="NCBI Taxonomy" id="206084"/>
    <lineage>
        <taxon>Bacteria</taxon>
        <taxon>Bacillati</taxon>
        <taxon>Actinomycetota</taxon>
        <taxon>Actinomycetes</taxon>
        <taxon>Pseudonocardiales</taxon>
        <taxon>Pseudonocardiaceae</taxon>
        <taxon>Amycolatopsis</taxon>
    </lineage>
</organism>